<dbReference type="GO" id="GO:0004038">
    <property type="term" value="F:allantoinase activity"/>
    <property type="evidence" value="ECO:0007669"/>
    <property type="project" value="TreeGrafter"/>
</dbReference>
<dbReference type="PANTHER" id="PTHR43668:SF2">
    <property type="entry name" value="ALLANTOINASE"/>
    <property type="match status" value="1"/>
</dbReference>
<accession>A0A7C4DBP4</accession>
<dbReference type="GO" id="GO:0005737">
    <property type="term" value="C:cytoplasm"/>
    <property type="evidence" value="ECO:0007669"/>
    <property type="project" value="TreeGrafter"/>
</dbReference>
<evidence type="ECO:0000313" key="2">
    <source>
        <dbReference type="EMBL" id="HGM59277.1"/>
    </source>
</evidence>
<keyword evidence="2" id="KW-0378">Hydrolase</keyword>
<dbReference type="InterPro" id="IPR011059">
    <property type="entry name" value="Metal-dep_hydrolase_composite"/>
</dbReference>
<feature type="domain" description="Amidohydrolase-related" evidence="1">
    <location>
        <begin position="52"/>
        <end position="390"/>
    </location>
</feature>
<dbReference type="PANTHER" id="PTHR43668">
    <property type="entry name" value="ALLANTOINASE"/>
    <property type="match status" value="1"/>
</dbReference>
<reference evidence="2" key="1">
    <citation type="journal article" date="2020" name="mSystems">
        <title>Genome- and Community-Level Interaction Insights into Carbon Utilization and Element Cycling Functions of Hydrothermarchaeota in Hydrothermal Sediment.</title>
        <authorList>
            <person name="Zhou Z."/>
            <person name="Liu Y."/>
            <person name="Xu W."/>
            <person name="Pan J."/>
            <person name="Luo Z.H."/>
            <person name="Li M."/>
        </authorList>
    </citation>
    <scope>NUCLEOTIDE SEQUENCE [LARGE SCALE GENOMIC DNA]</scope>
    <source>
        <strain evidence="2">SpSt-642</strain>
    </source>
</reference>
<organism evidence="2">
    <name type="scientific">Staphylothermus marinus</name>
    <dbReference type="NCBI Taxonomy" id="2280"/>
    <lineage>
        <taxon>Archaea</taxon>
        <taxon>Thermoproteota</taxon>
        <taxon>Thermoprotei</taxon>
        <taxon>Desulfurococcales</taxon>
        <taxon>Desulfurococcaceae</taxon>
        <taxon>Staphylothermus</taxon>
    </lineage>
</organism>
<dbReference type="InterPro" id="IPR006680">
    <property type="entry name" value="Amidohydro-rel"/>
</dbReference>
<dbReference type="Gene3D" id="3.20.20.140">
    <property type="entry name" value="Metal-dependent hydrolases"/>
    <property type="match status" value="1"/>
</dbReference>
<sequence length="447" mass="50921">MRETILLKNVKIPFNNEIVEGNILIENGLIKTLSKLEAEADIVLNGEGLPAVPGGIDIHAHVYDPQYPEHEDWKTGSQAALFGCITTLIDMPLRTIVDKISVLEEKINEARRRSYVNFGFTGGFILDNNIDTIDQLVHMGIKTFKVFTCSPFKTSEEFLPQILEKARINNVVIIVHAEDENLLNYLKKFHREDNILSFHLSRSSYAEASAITRIGYIALETQARIHIAHVSSREGVEAIEFLKKKNCCITAETCPHYLYFTREDAVKFGNYLKVTPSLKTNIDRETLWMGLKKGIIDIYASDNAPSPRELKEKDVWNAWSGIPCLEIMGPFLYTYGVKRDLINIFDYIRVFSENPAKLLGLYPYIGSLKPGSIADIVVLDTRNPKRVSAKTHHHKVDWTPWENMVLRGYPWIVLVNGYVVIDKNELIDKPGEKIFINELIAKQNIIY</sequence>
<comment type="caution">
    <text evidence="2">The sequence shown here is derived from an EMBL/GenBank/DDBJ whole genome shotgun (WGS) entry which is preliminary data.</text>
</comment>
<dbReference type="EMBL" id="DTBJ01000057">
    <property type="protein sequence ID" value="HGM59277.1"/>
    <property type="molecule type" value="Genomic_DNA"/>
</dbReference>
<dbReference type="InterPro" id="IPR032466">
    <property type="entry name" value="Metal_Hydrolase"/>
</dbReference>
<protein>
    <submittedName>
        <fullName evidence="2">Amidohydrolase</fullName>
    </submittedName>
</protein>
<dbReference type="AlphaFoldDB" id="A0A7C4DBP4"/>
<dbReference type="Gene3D" id="2.30.40.10">
    <property type="entry name" value="Urease, subunit C, domain 1"/>
    <property type="match status" value="1"/>
</dbReference>
<evidence type="ECO:0000259" key="1">
    <source>
        <dbReference type="Pfam" id="PF01979"/>
    </source>
</evidence>
<dbReference type="SUPFAM" id="SSF51338">
    <property type="entry name" value="Composite domain of metallo-dependent hydrolases"/>
    <property type="match status" value="1"/>
</dbReference>
<dbReference type="GO" id="GO:0006145">
    <property type="term" value="P:purine nucleobase catabolic process"/>
    <property type="evidence" value="ECO:0007669"/>
    <property type="project" value="TreeGrafter"/>
</dbReference>
<gene>
    <name evidence="2" type="ORF">ENU14_06820</name>
</gene>
<dbReference type="InterPro" id="IPR050138">
    <property type="entry name" value="DHOase/Allantoinase_Hydrolase"/>
</dbReference>
<dbReference type="Pfam" id="PF01979">
    <property type="entry name" value="Amidohydro_1"/>
    <property type="match status" value="1"/>
</dbReference>
<proteinExistence type="predicted"/>
<name>A0A7C4DBP4_STAMA</name>
<dbReference type="SUPFAM" id="SSF51556">
    <property type="entry name" value="Metallo-dependent hydrolases"/>
    <property type="match status" value="1"/>
</dbReference>